<dbReference type="AlphaFoldDB" id="A0A238YMX7"/>
<sequence>MPDNSIRLSLPFLLPSQAQKHVTHNSALEVLDVLVQLRLHGLDLVTPPGSPQDGAVFAIGTGATGSWAGQDGQLAAWDNGGWLFVTPQVGWQAVLLPAGWIYTYTGSGWALSQGATQNLDGIGIGTESDSINRLTVAGDASLFSHVGGGHQIKINKAAAGSTASLLFQSDWIGHAEMGLVGDTDWGLKVSPDGSAWTTALQVSSTSGHVTGAAVQTDPADVTPGRLMRADYGYGPGNLVGAVSQLAGQPTGAVVERGENANGTYMRLACGTQICWISGFGAYATSIAHGALFRSENQNWYYPATFAAPPSVICSAEGSSRWGTVGSRSAISCGSQIYAPTQSITAGTADLLAIGLWF</sequence>
<protein>
    <recommendedName>
        <fullName evidence="3">DUF2793 domain-containing protein</fullName>
    </recommendedName>
</protein>
<dbReference type="Pfam" id="PF10983">
    <property type="entry name" value="DUF2793"/>
    <property type="match status" value="1"/>
</dbReference>
<accession>A0A238YMX7</accession>
<reference evidence="1 2" key="1">
    <citation type="submission" date="2017-06" db="EMBL/GenBank/DDBJ databases">
        <authorList>
            <person name="Kim H.J."/>
            <person name="Triplett B.A."/>
        </authorList>
    </citation>
    <scope>NUCLEOTIDE SEQUENCE [LARGE SCALE GENOMIC DNA]</scope>
    <source>
        <strain evidence="1 2">DSM 29052</strain>
    </source>
</reference>
<dbReference type="Proteomes" id="UP000198417">
    <property type="component" value="Unassembled WGS sequence"/>
</dbReference>
<keyword evidence="2" id="KW-1185">Reference proteome</keyword>
<organism evidence="1 2">
    <name type="scientific">Puniceibacterium sediminis</name>
    <dbReference type="NCBI Taxonomy" id="1608407"/>
    <lineage>
        <taxon>Bacteria</taxon>
        <taxon>Pseudomonadati</taxon>
        <taxon>Pseudomonadota</taxon>
        <taxon>Alphaproteobacteria</taxon>
        <taxon>Rhodobacterales</taxon>
        <taxon>Paracoccaceae</taxon>
        <taxon>Puniceibacterium</taxon>
    </lineage>
</organism>
<dbReference type="InterPro" id="IPR021251">
    <property type="entry name" value="DUF2793"/>
</dbReference>
<gene>
    <name evidence="1" type="ORF">SAMN06265370_11850</name>
</gene>
<evidence type="ECO:0000313" key="2">
    <source>
        <dbReference type="Proteomes" id="UP000198417"/>
    </source>
</evidence>
<dbReference type="OrthoDB" id="564699at2"/>
<dbReference type="EMBL" id="FZNN01000018">
    <property type="protein sequence ID" value="SNR72390.1"/>
    <property type="molecule type" value="Genomic_DNA"/>
</dbReference>
<proteinExistence type="predicted"/>
<evidence type="ECO:0008006" key="3">
    <source>
        <dbReference type="Google" id="ProtNLM"/>
    </source>
</evidence>
<dbReference type="RefSeq" id="WP_089272708.1">
    <property type="nucleotide sequence ID" value="NZ_FZNN01000018.1"/>
</dbReference>
<name>A0A238YMX7_9RHOB</name>
<evidence type="ECO:0000313" key="1">
    <source>
        <dbReference type="EMBL" id="SNR72390.1"/>
    </source>
</evidence>